<keyword evidence="1" id="KW-0812">Transmembrane</keyword>
<keyword evidence="1" id="KW-1133">Transmembrane helix</keyword>
<comment type="caution">
    <text evidence="2">The sequence shown here is derived from an EMBL/GenBank/DDBJ whole genome shotgun (WGS) entry which is preliminary data.</text>
</comment>
<sequence>MNNKKLKGKDVITIGIFTAIYFAINFGFMLLGGLHPLMWILMPGFIALVGSIPYMIMVQKVKKTGAVIIMGAIVAIIYYLTGQFSLIIIASLAIASILAEVIRYLSKYDSYKWNSLSYAFFSLGMIGSPAQVWILKDEFISKMLEMGMPVDYVNILKTFINTPMLIVLILTPFVFGLLSCGILKSFLYKNFEARN</sequence>
<feature type="transmembrane region" description="Helical" evidence="1">
    <location>
        <begin position="37"/>
        <end position="57"/>
    </location>
</feature>
<reference evidence="2 3" key="1">
    <citation type="submission" date="2017-09" db="EMBL/GenBank/DDBJ databases">
        <title>Bacterial strain isolated from the female urinary microbiota.</title>
        <authorList>
            <person name="Thomas-White K."/>
            <person name="Kumar N."/>
            <person name="Forster S."/>
            <person name="Putonti C."/>
            <person name="Lawley T."/>
            <person name="Wolfe A.J."/>
        </authorList>
    </citation>
    <scope>NUCLEOTIDE SEQUENCE [LARGE SCALE GENOMIC DNA]</scope>
    <source>
        <strain evidence="2 3">UMB0204</strain>
    </source>
</reference>
<gene>
    <name evidence="2" type="ORF">CJ192_08070</name>
</gene>
<dbReference type="RefSeq" id="WP_102198421.1">
    <property type="nucleotide sequence ID" value="NZ_PNHP01000006.1"/>
</dbReference>
<evidence type="ECO:0008006" key="4">
    <source>
        <dbReference type="Google" id="ProtNLM"/>
    </source>
</evidence>
<name>A0A2N6UH28_9FIRM</name>
<evidence type="ECO:0000256" key="1">
    <source>
        <dbReference type="SAM" id="Phobius"/>
    </source>
</evidence>
<organism evidence="2 3">
    <name type="scientific">Anaerococcus hydrogenalis</name>
    <dbReference type="NCBI Taxonomy" id="33029"/>
    <lineage>
        <taxon>Bacteria</taxon>
        <taxon>Bacillati</taxon>
        <taxon>Bacillota</taxon>
        <taxon>Tissierellia</taxon>
        <taxon>Tissierellales</taxon>
        <taxon>Peptoniphilaceae</taxon>
        <taxon>Anaerococcus</taxon>
    </lineage>
</organism>
<feature type="transmembrane region" description="Helical" evidence="1">
    <location>
        <begin position="117"/>
        <end position="135"/>
    </location>
</feature>
<proteinExistence type="predicted"/>
<evidence type="ECO:0000313" key="2">
    <source>
        <dbReference type="EMBL" id="PMC80918.1"/>
    </source>
</evidence>
<dbReference type="GeneID" id="84579137"/>
<dbReference type="Pfam" id="PF09605">
    <property type="entry name" value="Trep_Strep"/>
    <property type="match status" value="1"/>
</dbReference>
<accession>A0A2N6UH28</accession>
<protein>
    <recommendedName>
        <fullName evidence="4">Trep_Strep domain-containing protein</fullName>
    </recommendedName>
</protein>
<dbReference type="InterPro" id="IPR011733">
    <property type="entry name" value="CHP02185_IM"/>
</dbReference>
<feature type="transmembrane region" description="Helical" evidence="1">
    <location>
        <begin position="12"/>
        <end position="31"/>
    </location>
</feature>
<feature type="transmembrane region" description="Helical" evidence="1">
    <location>
        <begin position="164"/>
        <end position="187"/>
    </location>
</feature>
<feature type="transmembrane region" description="Helical" evidence="1">
    <location>
        <begin position="64"/>
        <end position="80"/>
    </location>
</feature>
<dbReference type="EMBL" id="PNHP01000006">
    <property type="protein sequence ID" value="PMC80918.1"/>
    <property type="molecule type" value="Genomic_DNA"/>
</dbReference>
<evidence type="ECO:0000313" key="3">
    <source>
        <dbReference type="Proteomes" id="UP000235658"/>
    </source>
</evidence>
<keyword evidence="1" id="KW-0472">Membrane</keyword>
<dbReference type="Proteomes" id="UP000235658">
    <property type="component" value="Unassembled WGS sequence"/>
</dbReference>
<dbReference type="AlphaFoldDB" id="A0A2N6UH28"/>
<feature type="transmembrane region" description="Helical" evidence="1">
    <location>
        <begin position="86"/>
        <end position="105"/>
    </location>
</feature>
<dbReference type="NCBIfam" id="TIGR02185">
    <property type="entry name" value="Trep_Strep"/>
    <property type="match status" value="1"/>
</dbReference>